<dbReference type="Gene3D" id="2.40.170.20">
    <property type="entry name" value="TonB-dependent receptor, beta-barrel domain"/>
    <property type="match status" value="1"/>
</dbReference>
<protein>
    <submittedName>
        <fullName evidence="13">TonB-dependent receptor</fullName>
    </submittedName>
</protein>
<keyword evidence="6 8" id="KW-0472">Membrane</keyword>
<dbReference type="Pfam" id="PF07715">
    <property type="entry name" value="Plug"/>
    <property type="match status" value="1"/>
</dbReference>
<feature type="region of interest" description="Disordered" evidence="10">
    <location>
        <begin position="1"/>
        <end position="22"/>
    </location>
</feature>
<gene>
    <name evidence="13" type="ORF">K5P26_13175</name>
</gene>
<dbReference type="InterPro" id="IPR012910">
    <property type="entry name" value="Plug_dom"/>
</dbReference>
<evidence type="ECO:0000313" key="14">
    <source>
        <dbReference type="Proteomes" id="UP001166571"/>
    </source>
</evidence>
<evidence type="ECO:0000256" key="2">
    <source>
        <dbReference type="ARBA" id="ARBA00022448"/>
    </source>
</evidence>
<evidence type="ECO:0000256" key="9">
    <source>
        <dbReference type="RuleBase" id="RU003357"/>
    </source>
</evidence>
<keyword evidence="5 9" id="KW-0798">TonB box</keyword>
<evidence type="ECO:0000256" key="7">
    <source>
        <dbReference type="ARBA" id="ARBA00023237"/>
    </source>
</evidence>
<dbReference type="RefSeq" id="WP_222137122.1">
    <property type="nucleotide sequence ID" value="NZ_JAILXK010000002.1"/>
</dbReference>
<organism evidence="13 14">
    <name type="scientific">Sphingopyxis jiangsuensis</name>
    <dbReference type="NCBI Taxonomy" id="2871171"/>
    <lineage>
        <taxon>Bacteria</taxon>
        <taxon>Pseudomonadati</taxon>
        <taxon>Pseudomonadota</taxon>
        <taxon>Alphaproteobacteria</taxon>
        <taxon>Sphingomonadales</taxon>
        <taxon>Sphingomonadaceae</taxon>
        <taxon>Sphingopyxis</taxon>
    </lineage>
</organism>
<keyword evidence="2 8" id="KW-0813">Transport</keyword>
<comment type="similarity">
    <text evidence="8 9">Belongs to the TonB-dependent receptor family.</text>
</comment>
<name>A0ABS7MGE7_9SPHN</name>
<accession>A0ABS7MGE7</accession>
<evidence type="ECO:0000256" key="10">
    <source>
        <dbReference type="SAM" id="MobiDB-lite"/>
    </source>
</evidence>
<feature type="domain" description="TonB-dependent receptor plug" evidence="12">
    <location>
        <begin position="42"/>
        <end position="161"/>
    </location>
</feature>
<dbReference type="SUPFAM" id="SSF56935">
    <property type="entry name" value="Porins"/>
    <property type="match status" value="1"/>
</dbReference>
<keyword evidence="4 8" id="KW-0812">Transmembrane</keyword>
<evidence type="ECO:0000259" key="11">
    <source>
        <dbReference type="Pfam" id="PF00593"/>
    </source>
</evidence>
<dbReference type="InterPro" id="IPR036942">
    <property type="entry name" value="Beta-barrel_TonB_sf"/>
</dbReference>
<comment type="subcellular location">
    <subcellularLocation>
        <location evidence="1 8">Cell outer membrane</location>
        <topology evidence="1 8">Multi-pass membrane protein</topology>
    </subcellularLocation>
</comment>
<dbReference type="InterPro" id="IPR039426">
    <property type="entry name" value="TonB-dep_rcpt-like"/>
</dbReference>
<feature type="domain" description="TonB-dependent receptor-like beta-barrel" evidence="11">
    <location>
        <begin position="431"/>
        <end position="956"/>
    </location>
</feature>
<feature type="compositionally biased region" description="Polar residues" evidence="10">
    <location>
        <begin position="1"/>
        <end position="10"/>
    </location>
</feature>
<evidence type="ECO:0000256" key="1">
    <source>
        <dbReference type="ARBA" id="ARBA00004571"/>
    </source>
</evidence>
<evidence type="ECO:0000313" key="13">
    <source>
        <dbReference type="EMBL" id="MBY4638092.1"/>
    </source>
</evidence>
<dbReference type="PROSITE" id="PS52016">
    <property type="entry name" value="TONB_DEPENDENT_REC_3"/>
    <property type="match status" value="1"/>
</dbReference>
<keyword evidence="13" id="KW-0675">Receptor</keyword>
<evidence type="ECO:0000256" key="4">
    <source>
        <dbReference type="ARBA" id="ARBA00022692"/>
    </source>
</evidence>
<keyword evidence="3 8" id="KW-1134">Transmembrane beta strand</keyword>
<keyword evidence="7 8" id="KW-0998">Cell outer membrane</keyword>
<evidence type="ECO:0000256" key="3">
    <source>
        <dbReference type="ARBA" id="ARBA00022452"/>
    </source>
</evidence>
<dbReference type="PANTHER" id="PTHR47234:SF2">
    <property type="entry name" value="TONB-DEPENDENT RECEPTOR"/>
    <property type="match status" value="1"/>
</dbReference>
<proteinExistence type="inferred from homology"/>
<dbReference type="InterPro" id="IPR000531">
    <property type="entry name" value="Beta-barrel_TonB"/>
</dbReference>
<evidence type="ECO:0000256" key="8">
    <source>
        <dbReference type="PROSITE-ProRule" id="PRU01360"/>
    </source>
</evidence>
<dbReference type="PANTHER" id="PTHR47234">
    <property type="match status" value="1"/>
</dbReference>
<dbReference type="EMBL" id="JAILXK010000002">
    <property type="protein sequence ID" value="MBY4638092.1"/>
    <property type="molecule type" value="Genomic_DNA"/>
</dbReference>
<evidence type="ECO:0000259" key="12">
    <source>
        <dbReference type="Pfam" id="PF07715"/>
    </source>
</evidence>
<evidence type="ECO:0000256" key="6">
    <source>
        <dbReference type="ARBA" id="ARBA00023136"/>
    </source>
</evidence>
<sequence length="996" mass="106279">MAQMPASAQNAPTASADDDAATTEGVQAEIVVTGSLFRRTNVETPSPVTVLSAATLEERGLNTAAEALQRVSAGNAGTISQGWNAGHNFASGANAVSLRGLTVQSTLSIFDGLRMAPYPLADDGQRNFVDLNTIPSAIIERIEILRDGASSTYGADAVAGVINVITKKQVEGLFANASVGISQRGDTGERRADLTYGYGDLADQGFNFYVSGEYQKQDALWARDRGYPFNTADWSRICNAANSCMHNLNPNGVSPDGYFNGFAPVPGVTMVRPVTDAGGAIGSGRYAFLNPALGCGRWDTIQLTAAQIDPAQGGSATAPADGRVCTYNAVGEYSMLQPEIERFGVSARFTANLGDNHQLYAQGNFYKTQTFSSSAPRRWHDRPTAPRSGAVVYNVIAPVYVCAAGKGTLNGVGTGCDATNGVLNPYNPYASSDQTAQLFFMPDRPTTDETSSRSLRGAIGLTGSFGDSWRYSADFTASNVQLTRVQRGYAIPQRIMDVVARGTFNFANPDATPQSVWDYVMPTNVTRSNSNLWQATANVTRSLAELPGGTLEAALGVAYRQESIDAPSANPQNDAHPYDRYYVINAVGTSGSRNVFSSFGELSAPILDELEVNLSGRYDSYSTGQKNFSPKVGVKVTPVRQLALRGTWSKGFRIPSFNEAFGLPTTGFVTQGGGTFCTTYAAFCAAHGNNAYASSPFSVGLTNVGNPELSPERSQNYTLGAIFEPIPNVSFTIDLWRIKIRDQIVGVSNIGPVLAAYYKNNGVVNIPGFVVTPGIPDQANPNALPHIGSIQASFANANRQLVQGVDFGVNGRFDVSDDVRFTTSFEASYLDKNHLTLVDPVTGEAQPPERYEGTLSPCNTTSCSGSPKWRASWQNTIAFGDTTISATTYFTSGYHVAQVDFGATPGDCESAVAAGAATYPDGTPVMCRSKAIWNVDLTASQKVSKNFTLYANVLNLFDTKAPFDPNAAYGIYGYNPAWAGPNIVGRYFRLGAKVNF</sequence>
<dbReference type="Pfam" id="PF00593">
    <property type="entry name" value="TonB_dep_Rec_b-barrel"/>
    <property type="match status" value="1"/>
</dbReference>
<evidence type="ECO:0000256" key="5">
    <source>
        <dbReference type="ARBA" id="ARBA00023077"/>
    </source>
</evidence>
<dbReference type="Proteomes" id="UP001166571">
    <property type="component" value="Unassembled WGS sequence"/>
</dbReference>
<dbReference type="Gene3D" id="2.170.130.10">
    <property type="entry name" value="TonB-dependent receptor, plug domain"/>
    <property type="match status" value="1"/>
</dbReference>
<reference evidence="13" key="1">
    <citation type="submission" date="2021-08" db="EMBL/GenBank/DDBJ databases">
        <title>Sphingopyxis panaciterrulae sp. nov., isolated from the surface water of the Yellow Sea.</title>
        <authorList>
            <person name="Gao Z."/>
            <person name="Zhang D."/>
            <person name="Zhang A."/>
        </authorList>
    </citation>
    <scope>NUCLEOTIDE SEQUENCE</scope>
    <source>
        <strain evidence="13">XHP0097</strain>
    </source>
</reference>
<comment type="caution">
    <text evidence="13">The sequence shown here is derived from an EMBL/GenBank/DDBJ whole genome shotgun (WGS) entry which is preliminary data.</text>
</comment>
<keyword evidence="14" id="KW-1185">Reference proteome</keyword>
<dbReference type="InterPro" id="IPR037066">
    <property type="entry name" value="Plug_dom_sf"/>
</dbReference>